<dbReference type="SUPFAM" id="SSF56266">
    <property type="entry name" value="DmpA/ArgJ-like"/>
    <property type="match status" value="1"/>
</dbReference>
<keyword evidence="8" id="KW-1185">Reference proteome</keyword>
<feature type="chain" id="PRO_5044914658" description="Arginine biosynthesis bifunctional protein ArgJ alpha chain" evidence="6">
    <location>
        <begin position="1"/>
        <end position="192"/>
    </location>
</feature>
<keyword evidence="4 6" id="KW-0068">Autocatalytic cleavage</keyword>
<evidence type="ECO:0000256" key="4">
    <source>
        <dbReference type="ARBA" id="ARBA00022813"/>
    </source>
</evidence>
<comment type="subunit">
    <text evidence="2 6">Heterotetramer of two alpha and two beta chains.</text>
</comment>
<feature type="active site" description="Nucleophile" evidence="6">
    <location>
        <position position="193"/>
    </location>
</feature>
<gene>
    <name evidence="6 7" type="primary">argJ</name>
    <name evidence="7" type="ORF">RXV79_20760</name>
</gene>
<evidence type="ECO:0000256" key="6">
    <source>
        <dbReference type="HAMAP-Rule" id="MF_01106"/>
    </source>
</evidence>
<comment type="function">
    <text evidence="6">Catalyzes two activities which are involved in the cyclic version of arginine biosynthesis: the synthesis of N-acetylglutamate from glutamate and acetyl-CoA as the acetyl donor, and of ornithine by transacetylation between N(2)-acetylornithine and glutamate.</text>
</comment>
<dbReference type="Proteomes" id="UP001303946">
    <property type="component" value="Chromosome"/>
</dbReference>
<comment type="catalytic activity">
    <reaction evidence="6">
        <text>L-glutamate + acetyl-CoA = N-acetyl-L-glutamate + CoA + H(+)</text>
        <dbReference type="Rhea" id="RHEA:24292"/>
        <dbReference type="ChEBI" id="CHEBI:15378"/>
        <dbReference type="ChEBI" id="CHEBI:29985"/>
        <dbReference type="ChEBI" id="CHEBI:44337"/>
        <dbReference type="ChEBI" id="CHEBI:57287"/>
        <dbReference type="ChEBI" id="CHEBI:57288"/>
        <dbReference type="EC" id="2.3.1.1"/>
    </reaction>
</comment>
<feature type="site" description="Involved in the stabilization of negative charge on the oxyanion by the formation of the oxyanion hole" evidence="6">
    <location>
        <position position="119"/>
    </location>
</feature>
<dbReference type="InterPro" id="IPR042195">
    <property type="entry name" value="ArgJ_beta_C"/>
</dbReference>
<comment type="catalytic activity">
    <reaction evidence="6">
        <text>N(2)-acetyl-L-ornithine + L-glutamate = N-acetyl-L-glutamate + L-ornithine</text>
        <dbReference type="Rhea" id="RHEA:15349"/>
        <dbReference type="ChEBI" id="CHEBI:29985"/>
        <dbReference type="ChEBI" id="CHEBI:44337"/>
        <dbReference type="ChEBI" id="CHEBI:46911"/>
        <dbReference type="ChEBI" id="CHEBI:57805"/>
        <dbReference type="EC" id="2.3.1.35"/>
    </reaction>
</comment>
<accession>A0ABZ0CQT5</accession>
<organism evidence="7 8">
    <name type="scientific">Piscinibacter gummiphilus</name>
    <dbReference type="NCBI Taxonomy" id="946333"/>
    <lineage>
        <taxon>Bacteria</taxon>
        <taxon>Pseudomonadati</taxon>
        <taxon>Pseudomonadota</taxon>
        <taxon>Betaproteobacteria</taxon>
        <taxon>Burkholderiales</taxon>
        <taxon>Sphaerotilaceae</taxon>
        <taxon>Piscinibacter</taxon>
    </lineage>
</organism>
<dbReference type="HAMAP" id="MF_01106">
    <property type="entry name" value="ArgJ"/>
    <property type="match status" value="1"/>
</dbReference>
<dbReference type="EMBL" id="CP136336">
    <property type="protein sequence ID" value="WOB07337.1"/>
    <property type="molecule type" value="Genomic_DNA"/>
</dbReference>
<feature type="binding site" evidence="6">
    <location>
        <position position="193"/>
    </location>
    <ligand>
        <name>substrate</name>
    </ligand>
</feature>
<feature type="site" description="Involved in the stabilization of negative charge on the oxyanion by the formation of the oxyanion hole" evidence="6">
    <location>
        <position position="120"/>
    </location>
</feature>
<dbReference type="NCBIfam" id="NF003802">
    <property type="entry name" value="PRK05388.1"/>
    <property type="match status" value="1"/>
</dbReference>
<evidence type="ECO:0000256" key="3">
    <source>
        <dbReference type="ARBA" id="ARBA00022679"/>
    </source>
</evidence>
<dbReference type="Pfam" id="PF01960">
    <property type="entry name" value="ArgJ"/>
    <property type="match status" value="1"/>
</dbReference>
<dbReference type="EC" id="2.3.1.35" evidence="6"/>
<evidence type="ECO:0000256" key="2">
    <source>
        <dbReference type="ARBA" id="ARBA00011475"/>
    </source>
</evidence>
<feature type="chain" id="PRO_5044914659" description="Arginine biosynthesis bifunctional protein ArgJ beta chain" evidence="6">
    <location>
        <begin position="193"/>
        <end position="409"/>
    </location>
</feature>
<feature type="binding site" evidence="6">
    <location>
        <position position="182"/>
    </location>
    <ligand>
        <name>substrate</name>
    </ligand>
</feature>
<dbReference type="PANTHER" id="PTHR23100:SF0">
    <property type="entry name" value="ARGININE BIOSYNTHESIS BIFUNCTIONAL PROTEIN ARGJ, MITOCHONDRIAL"/>
    <property type="match status" value="1"/>
</dbReference>
<feature type="binding site" evidence="6">
    <location>
        <position position="156"/>
    </location>
    <ligand>
        <name>substrate</name>
    </ligand>
</feature>
<dbReference type="Gene3D" id="3.60.70.12">
    <property type="entry name" value="L-amino peptidase D-ALA esterase/amidase"/>
    <property type="match status" value="1"/>
</dbReference>
<dbReference type="NCBIfam" id="TIGR00120">
    <property type="entry name" value="ArgJ"/>
    <property type="match status" value="1"/>
</dbReference>
<dbReference type="GO" id="GO:0004358">
    <property type="term" value="F:L-glutamate N-acetyltransferase activity, acting on acetyl-L-ornithine as donor"/>
    <property type="evidence" value="ECO:0007669"/>
    <property type="project" value="UniProtKB-EC"/>
</dbReference>
<dbReference type="EC" id="2.3.1.1" evidence="6"/>
<feature type="site" description="Cleavage; by autolysis" evidence="6">
    <location>
        <begin position="192"/>
        <end position="193"/>
    </location>
</feature>
<sequence>MPVNLNAPDPKALFPVSGVKLGIAMAGVRKANRRDLTVITLAEGSQAAGVFTTNRYCAAPVQLCRQHLAGGSAVQAMVINTGNANAGTGEDGLARARATCVALAKQLKLVPEQVLPFSTGVIMEPLPVDRIEAGLPAAIADLKEDNWATAAEGIMTTDTLPKAASRRVTIGGKTVTITGISKGAGMIRPNMATMLSFLATDAAIAPGLMQGLTQQAADRSFNRITIDGDTSTNDSFVVVATGAAGNAPITQLDSGDGALLRDAVFAVATELAQAIVRDGEGATKFITVQVDGGKTEAECKQVAYAIAHSPLVKTAFFASDPNLGRILAAVGYAGIADLDQSRIELFLDDVHVVTSGGRKPSYQEADGARVMKQAEITVRVDLKRGGAQATVWTCDLSYDYVKINADYRS</sequence>
<feature type="binding site" evidence="6">
    <location>
        <position position="409"/>
    </location>
    <ligand>
        <name>substrate</name>
    </ligand>
</feature>
<keyword evidence="3 6" id="KW-0808">Transferase</keyword>
<comment type="pathway">
    <text evidence="6">Amino-acid biosynthesis; L-arginine biosynthesis; N(2)-acetyl-L-ornithine from L-glutamate: step 1/4.</text>
</comment>
<evidence type="ECO:0000256" key="1">
    <source>
        <dbReference type="ARBA" id="ARBA00006774"/>
    </source>
</evidence>
<dbReference type="InterPro" id="IPR002813">
    <property type="entry name" value="Arg_biosynth_ArgJ"/>
</dbReference>
<dbReference type="CDD" id="cd02152">
    <property type="entry name" value="OAT"/>
    <property type="match status" value="1"/>
</dbReference>
<comment type="similarity">
    <text evidence="1 6">Belongs to the ArgJ family.</text>
</comment>
<keyword evidence="6" id="KW-0028">Amino-acid biosynthesis</keyword>
<evidence type="ECO:0000313" key="7">
    <source>
        <dbReference type="EMBL" id="WOB07337.1"/>
    </source>
</evidence>
<comment type="pathway">
    <text evidence="6">Amino-acid biosynthesis; L-arginine biosynthesis; L-ornithine and N-acetyl-L-glutamate from L-glutamate and N(2)-acetyl-L-ornithine (cyclic): step 1/1.</text>
</comment>
<proteinExistence type="inferred from homology"/>
<dbReference type="RefSeq" id="WP_316700008.1">
    <property type="nucleotide sequence ID" value="NZ_CP136336.1"/>
</dbReference>
<keyword evidence="6" id="KW-0963">Cytoplasm</keyword>
<dbReference type="Gene3D" id="3.10.20.340">
    <property type="entry name" value="ArgJ beta chain, C-terminal domain"/>
    <property type="match status" value="1"/>
</dbReference>
<feature type="binding site" evidence="6">
    <location>
        <position position="280"/>
    </location>
    <ligand>
        <name>substrate</name>
    </ligand>
</feature>
<protein>
    <recommendedName>
        <fullName evidence="6">Arginine biosynthesis bifunctional protein ArgJ</fullName>
    </recommendedName>
    <domain>
        <recommendedName>
            <fullName evidence="6">Glutamate N-acetyltransferase</fullName>
            <ecNumber evidence="6">2.3.1.35</ecNumber>
        </recommendedName>
        <alternativeName>
            <fullName evidence="6">Ornithine acetyltransferase</fullName>
            <shortName evidence="6">OATase</shortName>
        </alternativeName>
        <alternativeName>
            <fullName evidence="6">Ornithine transacetylase</fullName>
        </alternativeName>
    </domain>
    <domain>
        <recommendedName>
            <fullName evidence="6">Amino-acid acetyltransferase</fullName>
            <ecNumber evidence="6">2.3.1.1</ecNumber>
        </recommendedName>
        <alternativeName>
            <fullName evidence="6">N-acetylglutamate synthase</fullName>
            <shortName evidence="6">AGSase</shortName>
        </alternativeName>
    </domain>
    <component>
        <recommendedName>
            <fullName evidence="6">Arginine biosynthesis bifunctional protein ArgJ alpha chain</fullName>
        </recommendedName>
    </component>
    <component>
        <recommendedName>
            <fullName evidence="6">Arginine biosynthesis bifunctional protein ArgJ beta chain</fullName>
        </recommendedName>
    </component>
</protein>
<reference evidence="7 8" key="1">
    <citation type="submission" date="2023-10" db="EMBL/GenBank/DDBJ databases">
        <title>Bacteria for the degradation of biodegradable plastic PBAT(Polybutylene adipate terephthalate).</title>
        <authorList>
            <person name="Weon H.-Y."/>
            <person name="Yeon J."/>
        </authorList>
    </citation>
    <scope>NUCLEOTIDE SEQUENCE [LARGE SCALE GENOMIC DNA]</scope>
    <source>
        <strain evidence="7 8">SBD 7-3</strain>
    </source>
</reference>
<name>A0ABZ0CQT5_9BURK</name>
<comment type="subcellular location">
    <subcellularLocation>
        <location evidence="6">Cytoplasm</location>
    </subcellularLocation>
</comment>
<keyword evidence="6" id="KW-0511">Multifunctional enzyme</keyword>
<dbReference type="InterPro" id="IPR016117">
    <property type="entry name" value="ArgJ-like_dom_sf"/>
</dbReference>
<keyword evidence="6" id="KW-0055">Arginine biosynthesis</keyword>
<dbReference type="PANTHER" id="PTHR23100">
    <property type="entry name" value="ARGININE BIOSYNTHESIS BIFUNCTIONAL PROTEIN ARGJ"/>
    <property type="match status" value="1"/>
</dbReference>
<evidence type="ECO:0000313" key="8">
    <source>
        <dbReference type="Proteomes" id="UP001303946"/>
    </source>
</evidence>
<keyword evidence="5 6" id="KW-0012">Acyltransferase</keyword>
<feature type="binding site" evidence="6">
    <location>
        <position position="404"/>
    </location>
    <ligand>
        <name>substrate</name>
    </ligand>
</feature>
<evidence type="ECO:0000256" key="5">
    <source>
        <dbReference type="ARBA" id="ARBA00023315"/>
    </source>
</evidence>